<dbReference type="Gene3D" id="2.160.20.10">
    <property type="entry name" value="Single-stranded right-handed beta-helix, Pectin lyase-like"/>
    <property type="match status" value="1"/>
</dbReference>
<comment type="caution">
    <text evidence="6">The sequence shown here is derived from an EMBL/GenBank/DDBJ whole genome shotgun (WGS) entry which is preliminary data.</text>
</comment>
<keyword evidence="4" id="KW-1133">Transmembrane helix</keyword>
<dbReference type="PANTHER" id="PTHR31375">
    <property type="match status" value="1"/>
</dbReference>
<protein>
    <recommendedName>
        <fullName evidence="5">Rhamnogalacturonase A/B/Epimerase-like pectate lyase domain-containing protein</fullName>
    </recommendedName>
</protein>
<evidence type="ECO:0000256" key="2">
    <source>
        <dbReference type="ARBA" id="ARBA00022525"/>
    </source>
</evidence>
<proteinExistence type="predicted"/>
<organism evidence="6 7">
    <name type="scientific">Musa balbisiana</name>
    <name type="common">Banana</name>
    <dbReference type="NCBI Taxonomy" id="52838"/>
    <lineage>
        <taxon>Eukaryota</taxon>
        <taxon>Viridiplantae</taxon>
        <taxon>Streptophyta</taxon>
        <taxon>Embryophyta</taxon>
        <taxon>Tracheophyta</taxon>
        <taxon>Spermatophyta</taxon>
        <taxon>Magnoliopsida</taxon>
        <taxon>Liliopsida</taxon>
        <taxon>Zingiberales</taxon>
        <taxon>Musaceae</taxon>
        <taxon>Musa</taxon>
    </lineage>
</organism>
<feature type="transmembrane region" description="Helical" evidence="4">
    <location>
        <begin position="76"/>
        <end position="96"/>
    </location>
</feature>
<sequence length="210" mass="22960">MQFPSPLMLQILHARNEVPNQLPFPEVTAALLIMILTPNFKKSMQLYKCRLFIISFRAFDTISFDLSLTMAPALSFLLRMMLCVFFLATAMASYNISDYGAKADGRTDSAKPFLNAWAAACNFTEPAAIYVPAGHFLISQATFKGPCKKNGTRIFVDGTLVAPSASPLPQNCCCLSTFRDCPSSDAPSTAKVRPFGFAGRPAGDVLRAPW</sequence>
<comment type="subcellular location">
    <subcellularLocation>
        <location evidence="1">Secreted</location>
    </subcellularLocation>
</comment>
<evidence type="ECO:0000313" key="6">
    <source>
        <dbReference type="EMBL" id="THU46195.1"/>
    </source>
</evidence>
<keyword evidence="3" id="KW-0961">Cell wall biogenesis/degradation</keyword>
<dbReference type="InterPro" id="IPR024535">
    <property type="entry name" value="RHGA/B-epi-like_pectate_lyase"/>
</dbReference>
<accession>A0A4S8IDH3</accession>
<evidence type="ECO:0000256" key="1">
    <source>
        <dbReference type="ARBA" id="ARBA00004613"/>
    </source>
</evidence>
<dbReference type="STRING" id="52838.A0A4S8IDH3"/>
<feature type="domain" description="Rhamnogalacturonase A/B/Epimerase-like pectate lyase" evidence="5">
    <location>
        <begin position="94"/>
        <end position="141"/>
    </location>
</feature>
<dbReference type="InterPro" id="IPR012334">
    <property type="entry name" value="Pectin_lyas_fold"/>
</dbReference>
<dbReference type="Pfam" id="PF12708">
    <property type="entry name" value="Pect-lyase_RHGA_epim"/>
    <property type="match status" value="1"/>
</dbReference>
<dbReference type="Proteomes" id="UP000317650">
    <property type="component" value="Chromosome 9"/>
</dbReference>
<dbReference type="InterPro" id="IPR011050">
    <property type="entry name" value="Pectin_lyase_fold/virulence"/>
</dbReference>
<gene>
    <name evidence="6" type="ORF">C4D60_Mb09t02390</name>
</gene>
<reference evidence="6 7" key="1">
    <citation type="journal article" date="2019" name="Nat. Plants">
        <title>Genome sequencing of Musa balbisiana reveals subgenome evolution and function divergence in polyploid bananas.</title>
        <authorList>
            <person name="Yao X."/>
        </authorList>
    </citation>
    <scope>NUCLEOTIDE SEQUENCE [LARGE SCALE GENOMIC DNA]</scope>
    <source>
        <strain evidence="7">cv. DH-PKW</strain>
        <tissue evidence="6">Leaves</tissue>
    </source>
</reference>
<dbReference type="GO" id="GO:0005576">
    <property type="term" value="C:extracellular region"/>
    <property type="evidence" value="ECO:0007669"/>
    <property type="project" value="UniProtKB-SubCell"/>
</dbReference>
<evidence type="ECO:0000313" key="7">
    <source>
        <dbReference type="Proteomes" id="UP000317650"/>
    </source>
</evidence>
<name>A0A4S8IDH3_MUSBA</name>
<evidence type="ECO:0000256" key="3">
    <source>
        <dbReference type="ARBA" id="ARBA00023316"/>
    </source>
</evidence>
<dbReference type="AlphaFoldDB" id="A0A4S8IDH3"/>
<dbReference type="EMBL" id="PYDT01000010">
    <property type="protein sequence ID" value="THU46195.1"/>
    <property type="molecule type" value="Genomic_DNA"/>
</dbReference>
<keyword evidence="7" id="KW-1185">Reference proteome</keyword>
<keyword evidence="4" id="KW-0812">Transmembrane</keyword>
<dbReference type="GO" id="GO:0071555">
    <property type="term" value="P:cell wall organization"/>
    <property type="evidence" value="ECO:0007669"/>
    <property type="project" value="UniProtKB-KW"/>
</dbReference>
<evidence type="ECO:0000259" key="5">
    <source>
        <dbReference type="Pfam" id="PF12708"/>
    </source>
</evidence>
<evidence type="ECO:0000256" key="4">
    <source>
        <dbReference type="SAM" id="Phobius"/>
    </source>
</evidence>
<keyword evidence="2" id="KW-0964">Secreted</keyword>
<keyword evidence="4" id="KW-0472">Membrane</keyword>
<dbReference type="SUPFAM" id="SSF51126">
    <property type="entry name" value="Pectin lyase-like"/>
    <property type="match status" value="1"/>
</dbReference>